<dbReference type="Proteomes" id="UP000659654">
    <property type="component" value="Unassembled WGS sequence"/>
</dbReference>
<keyword evidence="3" id="KW-1185">Reference proteome</keyword>
<proteinExistence type="predicted"/>
<name>A0A7I8XK63_BURXY</name>
<feature type="transmembrane region" description="Helical" evidence="1">
    <location>
        <begin position="47"/>
        <end position="67"/>
    </location>
</feature>
<dbReference type="OrthoDB" id="5844891at2759"/>
<protein>
    <submittedName>
        <fullName evidence="2">(pine wood nematode) hypothetical protein</fullName>
    </submittedName>
</protein>
<keyword evidence="1" id="KW-0472">Membrane</keyword>
<gene>
    <name evidence="2" type="ORF">BXYJ_LOCUS11048</name>
</gene>
<organism evidence="2 3">
    <name type="scientific">Bursaphelenchus xylophilus</name>
    <name type="common">Pinewood nematode worm</name>
    <name type="synonym">Aphelenchoides xylophilus</name>
    <dbReference type="NCBI Taxonomy" id="6326"/>
    <lineage>
        <taxon>Eukaryota</taxon>
        <taxon>Metazoa</taxon>
        <taxon>Ecdysozoa</taxon>
        <taxon>Nematoda</taxon>
        <taxon>Chromadorea</taxon>
        <taxon>Rhabditida</taxon>
        <taxon>Tylenchina</taxon>
        <taxon>Tylenchomorpha</taxon>
        <taxon>Aphelenchoidea</taxon>
        <taxon>Aphelenchoididae</taxon>
        <taxon>Bursaphelenchus</taxon>
    </lineage>
</organism>
<keyword evidence="1" id="KW-0812">Transmembrane</keyword>
<sequence length="163" mass="19074">MSCRKLHYNFEPTYSNLTYFLASSNPFAGSKISSTILFPFSDYKTQLYYLFGFLCLLSWLAFNLWALRDYFCPCWFETLYTESGLPKNELRLKIIQLKVHDRMRGAMSVPSNIFVQTEARKKLSAILDTEEEKRKKSSILEGTYDPSLHTENHLYPPSLYHVV</sequence>
<evidence type="ECO:0000256" key="1">
    <source>
        <dbReference type="SAM" id="Phobius"/>
    </source>
</evidence>
<dbReference type="EMBL" id="CAJFCV020000005">
    <property type="protein sequence ID" value="CAG9121543.1"/>
    <property type="molecule type" value="Genomic_DNA"/>
</dbReference>
<accession>A0A7I8XK63</accession>
<evidence type="ECO:0000313" key="2">
    <source>
        <dbReference type="EMBL" id="CAD5230560.1"/>
    </source>
</evidence>
<keyword evidence="1" id="KW-1133">Transmembrane helix</keyword>
<evidence type="ECO:0000313" key="3">
    <source>
        <dbReference type="Proteomes" id="UP000659654"/>
    </source>
</evidence>
<dbReference type="AlphaFoldDB" id="A0A7I8XK63"/>
<dbReference type="EMBL" id="CAJFDI010000005">
    <property type="protein sequence ID" value="CAD5230560.1"/>
    <property type="molecule type" value="Genomic_DNA"/>
</dbReference>
<comment type="caution">
    <text evidence="2">The sequence shown here is derived from an EMBL/GenBank/DDBJ whole genome shotgun (WGS) entry which is preliminary data.</text>
</comment>
<dbReference type="Proteomes" id="UP000582659">
    <property type="component" value="Unassembled WGS sequence"/>
</dbReference>
<reference evidence="2" key="1">
    <citation type="submission" date="2020-09" db="EMBL/GenBank/DDBJ databases">
        <authorList>
            <person name="Kikuchi T."/>
        </authorList>
    </citation>
    <scope>NUCLEOTIDE SEQUENCE</scope>
    <source>
        <strain evidence="2">Ka4C1</strain>
    </source>
</reference>